<keyword evidence="1" id="KW-0732">Signal</keyword>
<name>A0A1Z3NBH2_BDEBC</name>
<reference evidence="2 3" key="1">
    <citation type="submission" date="2017-04" db="EMBL/GenBank/DDBJ databases">
        <title>Whole genome sequence of Bdellovibrio bacteriovorus strain SSB218315.</title>
        <authorList>
            <person name="Oyedara O."/>
            <person name="Rodriguez-Perez M.A."/>
        </authorList>
    </citation>
    <scope>NUCLEOTIDE SEQUENCE [LARGE SCALE GENOMIC DNA]</scope>
    <source>
        <strain evidence="2 3">SSB218315</strain>
    </source>
</reference>
<proteinExistence type="predicted"/>
<evidence type="ECO:0000313" key="3">
    <source>
        <dbReference type="Proteomes" id="UP000197003"/>
    </source>
</evidence>
<gene>
    <name evidence="2" type="ORF">B9G79_15055</name>
</gene>
<sequence>MKNTFGKILTSAILLSSISASAGGNDFLKRLKALDGREGKIVASYDESNTGKCRLELQNYESIDGSQAIAVYLQDTGMYFTPSASLDKETKLKDANTAVVSTSSKRPGGDACGDFGGAIGYKKVLVLDGNQVTIRETFRCLMDGFEKYDLATTCEF</sequence>
<dbReference type="Proteomes" id="UP000197003">
    <property type="component" value="Chromosome"/>
</dbReference>
<evidence type="ECO:0008006" key="4">
    <source>
        <dbReference type="Google" id="ProtNLM"/>
    </source>
</evidence>
<dbReference type="AlphaFoldDB" id="A0A1Z3NBH2"/>
<dbReference type="OrthoDB" id="5294692at2"/>
<accession>A0A1Z3NBH2</accession>
<feature type="signal peptide" evidence="1">
    <location>
        <begin position="1"/>
        <end position="22"/>
    </location>
</feature>
<evidence type="ECO:0000256" key="1">
    <source>
        <dbReference type="SAM" id="SignalP"/>
    </source>
</evidence>
<organism evidence="2 3">
    <name type="scientific">Bdellovibrio bacteriovorus</name>
    <dbReference type="NCBI Taxonomy" id="959"/>
    <lineage>
        <taxon>Bacteria</taxon>
        <taxon>Pseudomonadati</taxon>
        <taxon>Bdellovibrionota</taxon>
        <taxon>Bdellovibrionia</taxon>
        <taxon>Bdellovibrionales</taxon>
        <taxon>Pseudobdellovibrionaceae</taxon>
        <taxon>Bdellovibrio</taxon>
    </lineage>
</organism>
<dbReference type="EMBL" id="CP020946">
    <property type="protein sequence ID" value="ASD64787.1"/>
    <property type="molecule type" value="Genomic_DNA"/>
</dbReference>
<dbReference type="RefSeq" id="WP_088566222.1">
    <property type="nucleotide sequence ID" value="NZ_CP020946.1"/>
</dbReference>
<protein>
    <recommendedName>
        <fullName evidence="4">Secreted protein</fullName>
    </recommendedName>
</protein>
<feature type="chain" id="PRO_5012441719" description="Secreted protein" evidence="1">
    <location>
        <begin position="23"/>
        <end position="156"/>
    </location>
</feature>
<evidence type="ECO:0000313" key="2">
    <source>
        <dbReference type="EMBL" id="ASD64787.1"/>
    </source>
</evidence>